<dbReference type="EMBL" id="JACZHT010000009">
    <property type="protein sequence ID" value="MBE1237953.1"/>
    <property type="molecule type" value="Genomic_DNA"/>
</dbReference>
<dbReference type="Pfam" id="PF00425">
    <property type="entry name" value="Chorismate_bind"/>
    <property type="match status" value="1"/>
</dbReference>
<evidence type="ECO:0000259" key="9">
    <source>
        <dbReference type="Pfam" id="PF00425"/>
    </source>
</evidence>
<evidence type="ECO:0000256" key="6">
    <source>
        <dbReference type="ARBA" id="ARBA00023239"/>
    </source>
</evidence>
<dbReference type="Gene3D" id="3.60.120.10">
    <property type="entry name" value="Anthranilate synthase"/>
    <property type="match status" value="1"/>
</dbReference>
<dbReference type="PRINTS" id="PR00095">
    <property type="entry name" value="ANTSNTHASEI"/>
</dbReference>
<comment type="caution">
    <text evidence="11">The sequence shown here is derived from an EMBL/GenBank/DDBJ whole genome shotgun (WGS) entry which is preliminary data.</text>
</comment>
<evidence type="ECO:0000313" key="11">
    <source>
        <dbReference type="EMBL" id="MBE1237953.1"/>
    </source>
</evidence>
<sequence length="504" mass="55476">MSATFPEFNDAFVHTYNSGKPQLLRTRVPADLETPVSAFLKLAEGQRWSFLFDSIEGGALLGRYSFIGLKPDLVWKACGTEAFVNRRPRIDPEAFEPDGEAQASLRRHLKDSALDIPEDLPPMAALMAGYLGWGAARFTDPGTPDTKPDPLGVPDGIFMRPTLIAIFDNVSQRLSLVTPVRPQKDIPAARAYELAQERLSDAVADFQRSIPLQREYARSSMPAPEPVPVTPRETFLETVREAIKHIKAGEITQIVPSQRFSLPFRLPPFLLYRSLRRTNPSPFMFYMDFGDFHLVGSSPEILVRLRGDEVTIRPIAGTRPRGATPEEDRALARDLLDDPKERAEHIMLLDLARDDVGSIAEPGSVNVTAEGTMFVEYYSHVMHIVSNVTGRLRKGLDALDALFAGFPAGTVSGAPRARAMELIDQMEPVRRSFYAGAVGYFSAGGSMDTCITLRTCLIKDGVLHVQSGAGVVADSVPEKEHEECVNKARAMIRAAEEAVSLAGR</sequence>
<comment type="function">
    <text evidence="7">Part of a heterotetrameric complex that catalyzes the two-step biosynthesis of anthranilate, an intermediate in the biosynthesis of L-tryptophan. In the first step, the glutamine-binding beta subunit (TrpG) of anthranilate synthase (AS) provides the glutamine amidotransferase activity which generates ammonia as a substrate that, along with chorismate, is used in the second step, catalyzed by the large alpha subunit of AS (TrpE) to produce anthranilate. In the absence of TrpG, TrpE can synthesize anthranilate directly from chorismate and high concentrations of ammonia.</text>
</comment>
<keyword evidence="5" id="KW-0460">Magnesium</keyword>
<feature type="domain" description="Chorismate-utilising enzyme C-terminal" evidence="9">
    <location>
        <begin position="232"/>
        <end position="487"/>
    </location>
</feature>
<reference evidence="11" key="1">
    <citation type="submission" date="2020-10" db="EMBL/GenBank/DDBJ databases">
        <title>Genome sequence of the unusual species of purple photosynthetic bacteria, Phaeovibrio sulfidiphilus DSM 23193, type strain.</title>
        <authorList>
            <person name="Kyndt J.A."/>
            <person name="Meyer T.E."/>
        </authorList>
    </citation>
    <scope>NUCLEOTIDE SEQUENCE</scope>
    <source>
        <strain evidence="11">DSM 23193</strain>
    </source>
</reference>
<evidence type="ECO:0000256" key="2">
    <source>
        <dbReference type="ARBA" id="ARBA00011575"/>
    </source>
</evidence>
<feature type="domain" description="Anthranilate synthase component I N-terminal" evidence="10">
    <location>
        <begin position="31"/>
        <end position="175"/>
    </location>
</feature>
<dbReference type="RefSeq" id="WP_192534968.1">
    <property type="nucleotide sequence ID" value="NZ_JACZHT010000009.1"/>
</dbReference>
<dbReference type="SUPFAM" id="SSF56322">
    <property type="entry name" value="ADC synthase"/>
    <property type="match status" value="1"/>
</dbReference>
<dbReference type="InterPro" id="IPR005801">
    <property type="entry name" value="ADC_synthase"/>
</dbReference>
<evidence type="ECO:0000256" key="8">
    <source>
        <dbReference type="ARBA" id="ARBA00047683"/>
    </source>
</evidence>
<proteinExistence type="predicted"/>
<dbReference type="InterPro" id="IPR015890">
    <property type="entry name" value="Chorismate_C"/>
</dbReference>
<name>A0A8J7CDP3_9PROT</name>
<dbReference type="InterPro" id="IPR006805">
    <property type="entry name" value="Anth_synth_I_N"/>
</dbReference>
<evidence type="ECO:0000259" key="10">
    <source>
        <dbReference type="Pfam" id="PF04715"/>
    </source>
</evidence>
<evidence type="ECO:0000256" key="4">
    <source>
        <dbReference type="ARBA" id="ARBA00022723"/>
    </source>
</evidence>
<comment type="catalytic activity">
    <reaction evidence="8">
        <text>chorismate + L-glutamine = anthranilate + pyruvate + L-glutamate + H(+)</text>
        <dbReference type="Rhea" id="RHEA:21732"/>
        <dbReference type="ChEBI" id="CHEBI:15361"/>
        <dbReference type="ChEBI" id="CHEBI:15378"/>
        <dbReference type="ChEBI" id="CHEBI:16567"/>
        <dbReference type="ChEBI" id="CHEBI:29748"/>
        <dbReference type="ChEBI" id="CHEBI:29985"/>
        <dbReference type="ChEBI" id="CHEBI:58359"/>
        <dbReference type="EC" id="4.1.3.27"/>
    </reaction>
</comment>
<evidence type="ECO:0000256" key="3">
    <source>
        <dbReference type="ARBA" id="ARBA00020653"/>
    </source>
</evidence>
<keyword evidence="6" id="KW-0456">Lyase</keyword>
<comment type="cofactor">
    <cofactor evidence="1">
        <name>Mg(2+)</name>
        <dbReference type="ChEBI" id="CHEBI:18420"/>
    </cofactor>
</comment>
<keyword evidence="12" id="KW-1185">Reference proteome</keyword>
<dbReference type="Pfam" id="PF04715">
    <property type="entry name" value="Anth_synt_I_N"/>
    <property type="match status" value="1"/>
</dbReference>
<dbReference type="GO" id="GO:0000162">
    <property type="term" value="P:L-tryptophan biosynthetic process"/>
    <property type="evidence" value="ECO:0007669"/>
    <property type="project" value="TreeGrafter"/>
</dbReference>
<evidence type="ECO:0000256" key="1">
    <source>
        <dbReference type="ARBA" id="ARBA00001946"/>
    </source>
</evidence>
<keyword evidence="4" id="KW-0479">Metal-binding</keyword>
<protein>
    <recommendedName>
        <fullName evidence="3">Anthranilate synthase component 1</fullName>
    </recommendedName>
</protein>
<evidence type="ECO:0000256" key="7">
    <source>
        <dbReference type="ARBA" id="ARBA00025634"/>
    </source>
</evidence>
<dbReference type="InterPro" id="IPR019999">
    <property type="entry name" value="Anth_synth_I-like"/>
</dbReference>
<evidence type="ECO:0000313" key="12">
    <source>
        <dbReference type="Proteomes" id="UP000631034"/>
    </source>
</evidence>
<evidence type="ECO:0000256" key="5">
    <source>
        <dbReference type="ARBA" id="ARBA00022842"/>
    </source>
</evidence>
<dbReference type="Proteomes" id="UP000631034">
    <property type="component" value="Unassembled WGS sequence"/>
</dbReference>
<dbReference type="PANTHER" id="PTHR11236">
    <property type="entry name" value="AMINOBENZOATE/ANTHRANILATE SYNTHASE"/>
    <property type="match status" value="1"/>
</dbReference>
<organism evidence="11 12">
    <name type="scientific">Phaeovibrio sulfidiphilus</name>
    <dbReference type="NCBI Taxonomy" id="1220600"/>
    <lineage>
        <taxon>Bacteria</taxon>
        <taxon>Pseudomonadati</taxon>
        <taxon>Pseudomonadota</taxon>
        <taxon>Alphaproteobacteria</taxon>
        <taxon>Rhodospirillales</taxon>
        <taxon>Rhodospirillaceae</taxon>
        <taxon>Phaeovibrio</taxon>
    </lineage>
</organism>
<dbReference type="GO" id="GO:0004049">
    <property type="term" value="F:anthranilate synthase activity"/>
    <property type="evidence" value="ECO:0007669"/>
    <property type="project" value="UniProtKB-EC"/>
</dbReference>
<dbReference type="GO" id="GO:0046872">
    <property type="term" value="F:metal ion binding"/>
    <property type="evidence" value="ECO:0007669"/>
    <property type="project" value="UniProtKB-KW"/>
</dbReference>
<accession>A0A8J7CDP3</accession>
<dbReference type="PANTHER" id="PTHR11236:SF48">
    <property type="entry name" value="ISOCHORISMATE SYNTHASE MENF"/>
    <property type="match status" value="1"/>
</dbReference>
<gene>
    <name evidence="11" type="ORF">IHV25_09895</name>
</gene>
<comment type="subunit">
    <text evidence="2">Heterotetramer consisting of two non-identical subunits: a beta subunit (TrpG) and a large alpha subunit (TrpE).</text>
</comment>
<dbReference type="AlphaFoldDB" id="A0A8J7CDP3"/>